<name>A0A6C0BJQ6_9ZZZZ</name>
<dbReference type="Gene3D" id="2.20.25.10">
    <property type="match status" value="1"/>
</dbReference>
<dbReference type="AlphaFoldDB" id="A0A6C0BJQ6"/>
<dbReference type="EMBL" id="MN739166">
    <property type="protein sequence ID" value="QHS91981.1"/>
    <property type="molecule type" value="Genomic_DNA"/>
</dbReference>
<organism evidence="1">
    <name type="scientific">viral metagenome</name>
    <dbReference type="NCBI Taxonomy" id="1070528"/>
    <lineage>
        <taxon>unclassified sequences</taxon>
        <taxon>metagenomes</taxon>
        <taxon>organismal metagenomes</taxon>
    </lineage>
</organism>
<evidence type="ECO:0008006" key="2">
    <source>
        <dbReference type="Google" id="ProtNLM"/>
    </source>
</evidence>
<accession>A0A6C0BJQ6</accession>
<proteinExistence type="predicted"/>
<evidence type="ECO:0000313" key="1">
    <source>
        <dbReference type="EMBL" id="QHS91981.1"/>
    </source>
</evidence>
<reference evidence="1" key="1">
    <citation type="journal article" date="2020" name="Nature">
        <title>Giant virus diversity and host interactions through global metagenomics.</title>
        <authorList>
            <person name="Schulz F."/>
            <person name="Roux S."/>
            <person name="Paez-Espino D."/>
            <person name="Jungbluth S."/>
            <person name="Walsh D.A."/>
            <person name="Denef V.J."/>
            <person name="McMahon K.D."/>
            <person name="Konstantinidis K.T."/>
            <person name="Eloe-Fadrosh E.A."/>
            <person name="Kyrpides N.C."/>
            <person name="Woyke T."/>
        </authorList>
    </citation>
    <scope>NUCLEOTIDE SEQUENCE</scope>
    <source>
        <strain evidence="1">GVMAG-M-3300013285-6</strain>
    </source>
</reference>
<sequence length="129" mass="14653">MKFCPKDGYYLYLDAGTVGGGAQSMSDTKTLNRLCRRCGYTEKDSDGGLITETYLQQRASEGYKILLNEFTRQDQTLPHIKTIKCPKETCPTNTGGIEKDVIYMKYDSAALKYIYICNVCSTQWRSRTD</sequence>
<protein>
    <recommendedName>
        <fullName evidence="2">TFIIS-type domain-containing protein</fullName>
    </recommendedName>
</protein>